<proteinExistence type="predicted"/>
<dbReference type="Proteomes" id="UP001341840">
    <property type="component" value="Unassembled WGS sequence"/>
</dbReference>
<dbReference type="EMBL" id="JASCZI010241724">
    <property type="protein sequence ID" value="MED6205797.1"/>
    <property type="molecule type" value="Genomic_DNA"/>
</dbReference>
<accession>A0ABU6Y5S8</accession>
<gene>
    <name evidence="1" type="ORF">PIB30_021083</name>
</gene>
<comment type="caution">
    <text evidence="1">The sequence shown here is derived from an EMBL/GenBank/DDBJ whole genome shotgun (WGS) entry which is preliminary data.</text>
</comment>
<keyword evidence="2" id="KW-1185">Reference proteome</keyword>
<sequence>MPRADKLYRIPAVTGSDLLLPGSQALEPCCCGEPGAEIRNWACRPRLDAYAWLHVIRTHRQVNNEGTYKHG</sequence>
<name>A0ABU6Y5S8_9FABA</name>
<protein>
    <submittedName>
        <fullName evidence="1">Uncharacterized protein</fullName>
    </submittedName>
</protein>
<evidence type="ECO:0000313" key="2">
    <source>
        <dbReference type="Proteomes" id="UP001341840"/>
    </source>
</evidence>
<evidence type="ECO:0000313" key="1">
    <source>
        <dbReference type="EMBL" id="MED6205797.1"/>
    </source>
</evidence>
<organism evidence="1 2">
    <name type="scientific">Stylosanthes scabra</name>
    <dbReference type="NCBI Taxonomy" id="79078"/>
    <lineage>
        <taxon>Eukaryota</taxon>
        <taxon>Viridiplantae</taxon>
        <taxon>Streptophyta</taxon>
        <taxon>Embryophyta</taxon>
        <taxon>Tracheophyta</taxon>
        <taxon>Spermatophyta</taxon>
        <taxon>Magnoliopsida</taxon>
        <taxon>eudicotyledons</taxon>
        <taxon>Gunneridae</taxon>
        <taxon>Pentapetalae</taxon>
        <taxon>rosids</taxon>
        <taxon>fabids</taxon>
        <taxon>Fabales</taxon>
        <taxon>Fabaceae</taxon>
        <taxon>Papilionoideae</taxon>
        <taxon>50 kb inversion clade</taxon>
        <taxon>dalbergioids sensu lato</taxon>
        <taxon>Dalbergieae</taxon>
        <taxon>Pterocarpus clade</taxon>
        <taxon>Stylosanthes</taxon>
    </lineage>
</organism>
<reference evidence="1 2" key="1">
    <citation type="journal article" date="2023" name="Plants (Basel)">
        <title>Bridging the Gap: Combining Genomics and Transcriptomics Approaches to Understand Stylosanthes scabra, an Orphan Legume from the Brazilian Caatinga.</title>
        <authorList>
            <person name="Ferreira-Neto J.R.C."/>
            <person name="da Silva M.D."/>
            <person name="Binneck E."/>
            <person name="de Melo N.F."/>
            <person name="da Silva R.H."/>
            <person name="de Melo A.L.T.M."/>
            <person name="Pandolfi V."/>
            <person name="Bustamante F.O."/>
            <person name="Brasileiro-Vidal A.C."/>
            <person name="Benko-Iseppon A.M."/>
        </authorList>
    </citation>
    <scope>NUCLEOTIDE SEQUENCE [LARGE SCALE GENOMIC DNA]</scope>
    <source>
        <tissue evidence="1">Leaves</tissue>
    </source>
</reference>